<protein>
    <submittedName>
        <fullName evidence="1">Uncharacterized protein</fullName>
    </submittedName>
</protein>
<evidence type="ECO:0000313" key="2">
    <source>
        <dbReference type="Proteomes" id="UP001152562"/>
    </source>
</evidence>
<gene>
    <name evidence="1" type="ORF">PIBRA_LOCUS5961</name>
</gene>
<comment type="caution">
    <text evidence="1">The sequence shown here is derived from an EMBL/GenBank/DDBJ whole genome shotgun (WGS) entry which is preliminary data.</text>
</comment>
<organism evidence="1 2">
    <name type="scientific">Pieris brassicae</name>
    <name type="common">White butterfly</name>
    <name type="synonym">Large white butterfly</name>
    <dbReference type="NCBI Taxonomy" id="7116"/>
    <lineage>
        <taxon>Eukaryota</taxon>
        <taxon>Metazoa</taxon>
        <taxon>Ecdysozoa</taxon>
        <taxon>Arthropoda</taxon>
        <taxon>Hexapoda</taxon>
        <taxon>Insecta</taxon>
        <taxon>Pterygota</taxon>
        <taxon>Neoptera</taxon>
        <taxon>Endopterygota</taxon>
        <taxon>Lepidoptera</taxon>
        <taxon>Glossata</taxon>
        <taxon>Ditrysia</taxon>
        <taxon>Papilionoidea</taxon>
        <taxon>Pieridae</taxon>
        <taxon>Pierinae</taxon>
        <taxon>Pieris</taxon>
    </lineage>
</organism>
<proteinExistence type="predicted"/>
<keyword evidence="2" id="KW-1185">Reference proteome</keyword>
<sequence length="104" mass="11854">MRSLDAVNVSLVFSQNSTVTAKRLRIPKTIRPRIRPIRPNERNGPTSPARPIGYRRVHPEMCIMCIALRVWGGGGGALDGRRRRRRLDTKGLQMYRELGISLNF</sequence>
<dbReference type="AlphaFoldDB" id="A0A9P0TI31"/>
<evidence type="ECO:0000313" key="1">
    <source>
        <dbReference type="EMBL" id="CAH4029183.1"/>
    </source>
</evidence>
<name>A0A9P0TI31_PIEBR</name>
<dbReference type="EMBL" id="CALOZG010000006">
    <property type="protein sequence ID" value="CAH4029183.1"/>
    <property type="molecule type" value="Genomic_DNA"/>
</dbReference>
<reference evidence="1" key="1">
    <citation type="submission" date="2022-05" db="EMBL/GenBank/DDBJ databases">
        <authorList>
            <person name="Okamura Y."/>
        </authorList>
    </citation>
    <scope>NUCLEOTIDE SEQUENCE</scope>
</reference>
<accession>A0A9P0TI31</accession>
<dbReference type="Proteomes" id="UP001152562">
    <property type="component" value="Unassembled WGS sequence"/>
</dbReference>